<dbReference type="InterPro" id="IPR005886">
    <property type="entry name" value="UDP_G4E"/>
</dbReference>
<evidence type="ECO:0000256" key="7">
    <source>
        <dbReference type="ARBA" id="ARBA00023027"/>
    </source>
</evidence>
<dbReference type="CDD" id="cd05247">
    <property type="entry name" value="UDP_G4E_1_SDR_e"/>
    <property type="match status" value="1"/>
</dbReference>
<dbReference type="RefSeq" id="WP_089828808.1">
    <property type="nucleotide sequence ID" value="NZ_FNBN01000001.1"/>
</dbReference>
<evidence type="ECO:0000256" key="1">
    <source>
        <dbReference type="ARBA" id="ARBA00000083"/>
    </source>
</evidence>
<evidence type="ECO:0000259" key="10">
    <source>
        <dbReference type="Pfam" id="PF16363"/>
    </source>
</evidence>
<dbReference type="InterPro" id="IPR036291">
    <property type="entry name" value="NAD(P)-bd_dom_sf"/>
</dbReference>
<dbReference type="UniPathway" id="UPA00214"/>
<comment type="similarity">
    <text evidence="4 9">Belongs to the NAD(P)-dependent epimerase/dehydratase family.</text>
</comment>
<dbReference type="PRINTS" id="PR01713">
    <property type="entry name" value="NUCEPIMERASE"/>
</dbReference>
<dbReference type="GO" id="GO:0006012">
    <property type="term" value="P:galactose metabolic process"/>
    <property type="evidence" value="ECO:0007669"/>
    <property type="project" value="UniProtKB-UniPathway"/>
</dbReference>
<comment type="pathway">
    <text evidence="3 9">Carbohydrate metabolism; galactose metabolism.</text>
</comment>
<sequence length="342" mass="37770">MKVLVTGGCGYIGAHTIVDLINNGFDVVSVDSNIRSSTQLLDGIEKITGKKIRNYKVDLCNLEDTHAVFHENRDIVGVIHFAALKTVPESVADPLLYFHNNLASLVNVLKCVKEFNIPNLVFSSSCSVYGNATELPVVEATPLGEAQSPYARTKQMGEQMIQDYSRVNDTQSILLRYFNPVGAHPSALIGELPLGRPDNLVPVITQTAIGKIPKLTVFGHDYDTRDGSCIRDYIHVMDIANAHTRALQYLLDQKNTDNCEIFNLGTGNGVTVLEAIKAFEKISGVKLNYELGPRRPGDVIAIYANNTKAKQALGWEPNIGIEDMMRTAWQWEVALRDRVLSN</sequence>
<dbReference type="OrthoDB" id="9801785at2"/>
<comment type="cofactor">
    <cofactor evidence="2 9">
        <name>NAD(+)</name>
        <dbReference type="ChEBI" id="CHEBI:57540"/>
    </cofactor>
</comment>
<evidence type="ECO:0000256" key="6">
    <source>
        <dbReference type="ARBA" id="ARBA00018569"/>
    </source>
</evidence>
<dbReference type="EC" id="5.1.3.2" evidence="5 9"/>
<accession>A0A1G7I185</accession>
<dbReference type="GO" id="GO:0005829">
    <property type="term" value="C:cytosol"/>
    <property type="evidence" value="ECO:0007669"/>
    <property type="project" value="TreeGrafter"/>
</dbReference>
<dbReference type="Pfam" id="PF16363">
    <property type="entry name" value="GDP_Man_Dehyd"/>
    <property type="match status" value="1"/>
</dbReference>
<proteinExistence type="inferred from homology"/>
<evidence type="ECO:0000256" key="9">
    <source>
        <dbReference type="RuleBase" id="RU366046"/>
    </source>
</evidence>
<dbReference type="GO" id="GO:0003978">
    <property type="term" value="F:UDP-glucose 4-epimerase activity"/>
    <property type="evidence" value="ECO:0007669"/>
    <property type="project" value="UniProtKB-UniRule"/>
</dbReference>
<keyword evidence="9" id="KW-0119">Carbohydrate metabolism</keyword>
<evidence type="ECO:0000256" key="2">
    <source>
        <dbReference type="ARBA" id="ARBA00001911"/>
    </source>
</evidence>
<dbReference type="EMBL" id="FNBN01000001">
    <property type="protein sequence ID" value="SDF06378.1"/>
    <property type="molecule type" value="Genomic_DNA"/>
</dbReference>
<protein>
    <recommendedName>
        <fullName evidence="6 9">UDP-glucose 4-epimerase</fullName>
        <ecNumber evidence="5 9">5.1.3.2</ecNumber>
    </recommendedName>
</protein>
<evidence type="ECO:0000256" key="3">
    <source>
        <dbReference type="ARBA" id="ARBA00004947"/>
    </source>
</evidence>
<dbReference type="SUPFAM" id="SSF51735">
    <property type="entry name" value="NAD(P)-binding Rossmann-fold domains"/>
    <property type="match status" value="1"/>
</dbReference>
<dbReference type="AlphaFoldDB" id="A0A1G7I185"/>
<dbReference type="PANTHER" id="PTHR43725:SF47">
    <property type="entry name" value="UDP-GLUCOSE 4-EPIMERASE"/>
    <property type="match status" value="1"/>
</dbReference>
<dbReference type="Gene3D" id="3.40.50.720">
    <property type="entry name" value="NAD(P)-binding Rossmann-like Domain"/>
    <property type="match status" value="1"/>
</dbReference>
<dbReference type="InterPro" id="IPR016040">
    <property type="entry name" value="NAD(P)-bd_dom"/>
</dbReference>
<dbReference type="NCBIfam" id="TIGR01179">
    <property type="entry name" value="galE"/>
    <property type="match status" value="1"/>
</dbReference>
<keyword evidence="7 9" id="KW-0520">NAD</keyword>
<keyword evidence="8 9" id="KW-0413">Isomerase</keyword>
<dbReference type="Proteomes" id="UP000199045">
    <property type="component" value="Unassembled WGS sequence"/>
</dbReference>
<organism evidence="11 12">
    <name type="scientific">Chitinophaga filiformis</name>
    <name type="common">Myxococcus filiformis</name>
    <name type="synonym">Flexibacter filiformis</name>
    <dbReference type="NCBI Taxonomy" id="104663"/>
    <lineage>
        <taxon>Bacteria</taxon>
        <taxon>Pseudomonadati</taxon>
        <taxon>Bacteroidota</taxon>
        <taxon>Chitinophagia</taxon>
        <taxon>Chitinophagales</taxon>
        <taxon>Chitinophagaceae</taxon>
        <taxon>Chitinophaga</taxon>
    </lineage>
</organism>
<evidence type="ECO:0000256" key="8">
    <source>
        <dbReference type="ARBA" id="ARBA00023235"/>
    </source>
</evidence>
<gene>
    <name evidence="11" type="ORF">SAMN04488121_101678</name>
</gene>
<evidence type="ECO:0000313" key="11">
    <source>
        <dbReference type="EMBL" id="SDF06378.1"/>
    </source>
</evidence>
<evidence type="ECO:0000256" key="4">
    <source>
        <dbReference type="ARBA" id="ARBA00007637"/>
    </source>
</evidence>
<comment type="subunit">
    <text evidence="9">Homodimer.</text>
</comment>
<name>A0A1G7I185_CHIFI</name>
<feature type="domain" description="NAD(P)-binding" evidence="10">
    <location>
        <begin position="4"/>
        <end position="326"/>
    </location>
</feature>
<dbReference type="STRING" id="104663.SAMN04488121_101678"/>
<dbReference type="Gene3D" id="3.90.25.10">
    <property type="entry name" value="UDP-galactose 4-epimerase, domain 1"/>
    <property type="match status" value="1"/>
</dbReference>
<comment type="catalytic activity">
    <reaction evidence="1 9">
        <text>UDP-alpha-D-glucose = UDP-alpha-D-galactose</text>
        <dbReference type="Rhea" id="RHEA:22168"/>
        <dbReference type="ChEBI" id="CHEBI:58885"/>
        <dbReference type="ChEBI" id="CHEBI:66914"/>
        <dbReference type="EC" id="5.1.3.2"/>
    </reaction>
</comment>
<evidence type="ECO:0000256" key="5">
    <source>
        <dbReference type="ARBA" id="ARBA00013189"/>
    </source>
</evidence>
<dbReference type="PANTHER" id="PTHR43725">
    <property type="entry name" value="UDP-GLUCOSE 4-EPIMERASE"/>
    <property type="match status" value="1"/>
</dbReference>
<reference evidence="11 12" key="1">
    <citation type="submission" date="2016-10" db="EMBL/GenBank/DDBJ databases">
        <authorList>
            <person name="de Groot N.N."/>
        </authorList>
    </citation>
    <scope>NUCLEOTIDE SEQUENCE [LARGE SCALE GENOMIC DNA]</scope>
    <source>
        <strain evidence="11 12">DSM 527</strain>
    </source>
</reference>
<evidence type="ECO:0000313" key="12">
    <source>
        <dbReference type="Proteomes" id="UP000199045"/>
    </source>
</evidence>